<evidence type="ECO:0000259" key="4">
    <source>
        <dbReference type="PROSITE" id="PS50102"/>
    </source>
</evidence>
<dbReference type="OrthoDB" id="4726at2759"/>
<dbReference type="Pfam" id="PF00076">
    <property type="entry name" value="RRM_1"/>
    <property type="match status" value="1"/>
</dbReference>
<reference evidence="5 6" key="1">
    <citation type="journal article" date="2018" name="Mol. Biol. Evol.">
        <title>Analysis of the draft genome of the red seaweed Gracilariopsis chorda provides insights into genome size evolution in Rhodophyta.</title>
        <authorList>
            <person name="Lee J."/>
            <person name="Yang E.C."/>
            <person name="Graf L."/>
            <person name="Yang J.H."/>
            <person name="Qiu H."/>
            <person name="Zel Zion U."/>
            <person name="Chan C.X."/>
            <person name="Stephens T.G."/>
            <person name="Weber A.P.M."/>
            <person name="Boo G.H."/>
            <person name="Boo S.M."/>
            <person name="Kim K.M."/>
            <person name="Shin Y."/>
            <person name="Jung M."/>
            <person name="Lee S.J."/>
            <person name="Yim H.S."/>
            <person name="Lee J.H."/>
            <person name="Bhattacharya D."/>
            <person name="Yoon H.S."/>
        </authorList>
    </citation>
    <scope>NUCLEOTIDE SEQUENCE [LARGE SCALE GENOMIC DNA]</scope>
    <source>
        <strain evidence="5 6">SKKU-2015</strain>
        <tissue evidence="5">Whole body</tissue>
    </source>
</reference>
<dbReference type="PROSITE" id="PS50102">
    <property type="entry name" value="RRM"/>
    <property type="match status" value="1"/>
</dbReference>
<keyword evidence="6" id="KW-1185">Reference proteome</keyword>
<evidence type="ECO:0000256" key="1">
    <source>
        <dbReference type="ARBA" id="ARBA00022884"/>
    </source>
</evidence>
<sequence length="252" mass="27766">MAENEDARAAEQIESNGNHEKTLEAPPANEAEPMNQNGGEDKDEKTEPSAELDEVKDEDKPGTDLDTELEAMKKRLLEMEQESFPVNAENNADPNSEGGPTAQSAPKNAATARAADVNQPRSPIGGDDAVADADARSIYVGNVDYSATVEELSKYFEECGTINRVTIITHKPTGTPKGYAYVEFKDQHAVQNALILNEAMFKGRQLKITAKRTNLPGMTRGRGRGRFFRGGRSAYHYGRRPRGRPRGRWVPY</sequence>
<dbReference type="PANTHER" id="PTHR23236">
    <property type="entry name" value="EUKARYOTIC TRANSLATION INITIATION FACTOR 4B/4H"/>
    <property type="match status" value="1"/>
</dbReference>
<feature type="compositionally biased region" description="Basic and acidic residues" evidence="3">
    <location>
        <begin position="39"/>
        <end position="48"/>
    </location>
</feature>
<dbReference type="InterPro" id="IPR012677">
    <property type="entry name" value="Nucleotide-bd_a/b_plait_sf"/>
</dbReference>
<proteinExistence type="predicted"/>
<evidence type="ECO:0000256" key="3">
    <source>
        <dbReference type="SAM" id="MobiDB-lite"/>
    </source>
</evidence>
<feature type="domain" description="RRM" evidence="4">
    <location>
        <begin position="136"/>
        <end position="213"/>
    </location>
</feature>
<protein>
    <submittedName>
        <fullName evidence="5">Polyadenylate-binding protein 1</fullName>
    </submittedName>
</protein>
<keyword evidence="1 2" id="KW-0694">RNA-binding</keyword>
<dbReference type="EMBL" id="NBIV01000102">
    <property type="protein sequence ID" value="PXF44103.1"/>
    <property type="molecule type" value="Genomic_DNA"/>
</dbReference>
<evidence type="ECO:0000256" key="2">
    <source>
        <dbReference type="PROSITE-ProRule" id="PRU00176"/>
    </source>
</evidence>
<feature type="compositionally biased region" description="Basic and acidic residues" evidence="3">
    <location>
        <begin position="1"/>
        <end position="23"/>
    </location>
</feature>
<dbReference type="PANTHER" id="PTHR23236:SF12">
    <property type="entry name" value="EUKARYOTIC INITIATION FACTOR 4B-RELATED"/>
    <property type="match status" value="1"/>
</dbReference>
<dbReference type="Proteomes" id="UP000247409">
    <property type="component" value="Unassembled WGS sequence"/>
</dbReference>
<dbReference type="SMART" id="SM00360">
    <property type="entry name" value="RRM"/>
    <property type="match status" value="1"/>
</dbReference>
<dbReference type="CDD" id="cd12306">
    <property type="entry name" value="RRM_II_PABPs"/>
    <property type="match status" value="1"/>
</dbReference>
<dbReference type="InterPro" id="IPR000504">
    <property type="entry name" value="RRM_dom"/>
</dbReference>
<dbReference type="Gene3D" id="3.30.70.330">
    <property type="match status" value="1"/>
</dbReference>
<dbReference type="InterPro" id="IPR035979">
    <property type="entry name" value="RBD_domain_sf"/>
</dbReference>
<comment type="caution">
    <text evidence="5">The sequence shown here is derived from an EMBL/GenBank/DDBJ whole genome shotgun (WGS) entry which is preliminary data.</text>
</comment>
<feature type="region of interest" description="Disordered" evidence="3">
    <location>
        <begin position="1"/>
        <end position="128"/>
    </location>
</feature>
<evidence type="ECO:0000313" key="6">
    <source>
        <dbReference type="Proteomes" id="UP000247409"/>
    </source>
</evidence>
<organism evidence="5 6">
    <name type="scientific">Gracilariopsis chorda</name>
    <dbReference type="NCBI Taxonomy" id="448386"/>
    <lineage>
        <taxon>Eukaryota</taxon>
        <taxon>Rhodophyta</taxon>
        <taxon>Florideophyceae</taxon>
        <taxon>Rhodymeniophycidae</taxon>
        <taxon>Gracilariales</taxon>
        <taxon>Gracilariaceae</taxon>
        <taxon>Gracilariopsis</taxon>
    </lineage>
</organism>
<gene>
    <name evidence="5" type="ORF">BWQ96_06184</name>
</gene>
<name>A0A2V3IPX2_9FLOR</name>
<dbReference type="STRING" id="448386.A0A2V3IPX2"/>
<dbReference type="SUPFAM" id="SSF54928">
    <property type="entry name" value="RNA-binding domain, RBD"/>
    <property type="match status" value="1"/>
</dbReference>
<dbReference type="AlphaFoldDB" id="A0A2V3IPX2"/>
<accession>A0A2V3IPX2</accession>
<dbReference type="GO" id="GO:0008143">
    <property type="term" value="F:poly(A) binding"/>
    <property type="evidence" value="ECO:0007669"/>
    <property type="project" value="TreeGrafter"/>
</dbReference>
<evidence type="ECO:0000313" key="5">
    <source>
        <dbReference type="EMBL" id="PXF44103.1"/>
    </source>
</evidence>